<reference evidence="2 3" key="1">
    <citation type="submission" date="2013-03" db="EMBL/GenBank/DDBJ databases">
        <title>The Genome Sequence of Capronia epimyces CBS 606.96.</title>
        <authorList>
            <consortium name="The Broad Institute Genomics Platform"/>
            <person name="Cuomo C."/>
            <person name="de Hoog S."/>
            <person name="Gorbushina A."/>
            <person name="Walker B."/>
            <person name="Young S.K."/>
            <person name="Zeng Q."/>
            <person name="Gargeya S."/>
            <person name="Fitzgerald M."/>
            <person name="Haas B."/>
            <person name="Abouelleil A."/>
            <person name="Allen A.W."/>
            <person name="Alvarado L."/>
            <person name="Arachchi H.M."/>
            <person name="Berlin A.M."/>
            <person name="Chapman S.B."/>
            <person name="Gainer-Dewar J."/>
            <person name="Goldberg J."/>
            <person name="Griggs A."/>
            <person name="Gujja S."/>
            <person name="Hansen M."/>
            <person name="Howarth C."/>
            <person name="Imamovic A."/>
            <person name="Ireland A."/>
            <person name="Larimer J."/>
            <person name="McCowan C."/>
            <person name="Murphy C."/>
            <person name="Pearson M."/>
            <person name="Poon T.W."/>
            <person name="Priest M."/>
            <person name="Roberts A."/>
            <person name="Saif S."/>
            <person name="Shea T."/>
            <person name="Sisk P."/>
            <person name="Sykes S."/>
            <person name="Wortman J."/>
            <person name="Nusbaum C."/>
            <person name="Birren B."/>
        </authorList>
    </citation>
    <scope>NUCLEOTIDE SEQUENCE [LARGE SCALE GENOMIC DNA]</scope>
    <source>
        <strain evidence="2 3">CBS 606.96</strain>
    </source>
</reference>
<name>W9Z4P6_9EURO</name>
<dbReference type="InterPro" id="IPR036775">
    <property type="entry name" value="DNA_pol_Y-fam_lit_finger_sf"/>
</dbReference>
<dbReference type="Pfam" id="PF11799">
    <property type="entry name" value="IMS_C"/>
    <property type="match status" value="1"/>
</dbReference>
<evidence type="ECO:0000259" key="1">
    <source>
        <dbReference type="PROSITE" id="PS50173"/>
    </source>
</evidence>
<dbReference type="GO" id="GO:0003684">
    <property type="term" value="F:damaged DNA binding"/>
    <property type="evidence" value="ECO:0007669"/>
    <property type="project" value="InterPro"/>
</dbReference>
<protein>
    <recommendedName>
        <fullName evidence="1">UmuC domain-containing protein</fullName>
    </recommendedName>
</protein>
<dbReference type="SUPFAM" id="SSF56672">
    <property type="entry name" value="DNA/RNA polymerases"/>
    <property type="match status" value="1"/>
</dbReference>
<dbReference type="PROSITE" id="PS50173">
    <property type="entry name" value="UMUC"/>
    <property type="match status" value="1"/>
</dbReference>
<proteinExistence type="predicted"/>
<organism evidence="2 3">
    <name type="scientific">Capronia epimyces CBS 606.96</name>
    <dbReference type="NCBI Taxonomy" id="1182542"/>
    <lineage>
        <taxon>Eukaryota</taxon>
        <taxon>Fungi</taxon>
        <taxon>Dikarya</taxon>
        <taxon>Ascomycota</taxon>
        <taxon>Pezizomycotina</taxon>
        <taxon>Eurotiomycetes</taxon>
        <taxon>Chaetothyriomycetidae</taxon>
        <taxon>Chaetothyriales</taxon>
        <taxon>Herpotrichiellaceae</taxon>
        <taxon>Capronia</taxon>
    </lineage>
</organism>
<dbReference type="FunFam" id="3.40.1170.60:FF:000006">
    <property type="entry name" value="DNA polymerase iota"/>
    <property type="match status" value="1"/>
</dbReference>
<evidence type="ECO:0000313" key="2">
    <source>
        <dbReference type="EMBL" id="EXJ89459.1"/>
    </source>
</evidence>
<dbReference type="GeneID" id="19166656"/>
<sequence>MPNAWSLQRDDSRIVLHFDLDCFYASVVENENPALKSVPLAIQQKQIVVTCNYEARRRGLRKLQLISEAKRICPEAVIVLGEDLTRFRDASKDIYSFLQQSVWSGRAERLGFDEVWLDCTDMVDYNVGLLNPNDLTHSFFCLSQEDPTVGFEYDASTVFGPTYPTHSHDSTSCTEEEAQLRLRLVLGSHLARHIRHGLEHQKGYTSTVGIATNKLLSKLVGNVNKPKNQTTILPPYQPVGHVDATVTRFLDEHEIGKIPGVGSKLAQKIRTRVLGREPDVSEDLLYGGTKESVTVLDVRTHHMMGPELLEEVLGGPGSSRGIGGKVWELIHGIDDSEVGKVRRVPSQISQEDSYMKHLHSFDEVKKQLHILGERLIRRMHMDLLEDEEEESDPERSVPRRRWIAHPRTLRLSTRPRPALTLDGTRQRMSHRISRSAPMPNLVFSLVEDPSILADRLVDEALVPMFRKLHHEKAGWSLSLINVAATNMAEAAAERKDSEGRDIGKMFRRQDEVLKDFRVKVEPDSREELPSPWMEAPDGQTPNVEVKGANMDFAATDGWDSDCSESQQAERCECCHSSIPAFALAAHRRYHELGGS</sequence>
<dbReference type="InterPro" id="IPR043128">
    <property type="entry name" value="Rev_trsase/Diguanyl_cyclase"/>
</dbReference>
<dbReference type="EMBL" id="AMGY01000002">
    <property type="protein sequence ID" value="EXJ89459.1"/>
    <property type="molecule type" value="Genomic_DNA"/>
</dbReference>
<dbReference type="Gene3D" id="3.30.1490.100">
    <property type="entry name" value="DNA polymerase, Y-family, little finger domain"/>
    <property type="match status" value="1"/>
</dbReference>
<dbReference type="Proteomes" id="UP000019478">
    <property type="component" value="Unassembled WGS sequence"/>
</dbReference>
<dbReference type="AlphaFoldDB" id="W9Z4P6"/>
<dbReference type="RefSeq" id="XP_007730856.1">
    <property type="nucleotide sequence ID" value="XM_007732666.1"/>
</dbReference>
<feature type="domain" description="UmuC" evidence="1">
    <location>
        <begin position="15"/>
        <end position="262"/>
    </location>
</feature>
<dbReference type="GO" id="GO:0006281">
    <property type="term" value="P:DNA repair"/>
    <property type="evidence" value="ECO:0007669"/>
    <property type="project" value="InterPro"/>
</dbReference>
<dbReference type="PANTHER" id="PTHR46404">
    <property type="entry name" value="DNA POLYMERASE IOTA"/>
    <property type="match status" value="1"/>
</dbReference>
<dbReference type="Gene3D" id="3.40.1170.60">
    <property type="match status" value="1"/>
</dbReference>
<dbReference type="InterPro" id="IPR001126">
    <property type="entry name" value="UmuC"/>
</dbReference>
<dbReference type="STRING" id="1182542.W9Z4P6"/>
<keyword evidence="3" id="KW-1185">Reference proteome</keyword>
<dbReference type="GO" id="GO:0003887">
    <property type="term" value="F:DNA-directed DNA polymerase activity"/>
    <property type="evidence" value="ECO:0007669"/>
    <property type="project" value="TreeGrafter"/>
</dbReference>
<dbReference type="GO" id="GO:0070987">
    <property type="term" value="P:error-free translesion synthesis"/>
    <property type="evidence" value="ECO:0007669"/>
    <property type="project" value="UniProtKB-ARBA"/>
</dbReference>
<dbReference type="InterPro" id="IPR017961">
    <property type="entry name" value="DNA_pol_Y-fam_little_finger"/>
</dbReference>
<dbReference type="eggNOG" id="KOG2095">
    <property type="taxonomic scope" value="Eukaryota"/>
</dbReference>
<dbReference type="HOGENOM" id="CLU_022440_0_0_1"/>
<gene>
    <name evidence="2" type="ORF">A1O3_02526</name>
</gene>
<dbReference type="PANTHER" id="PTHR46404:SF1">
    <property type="entry name" value="DNA POLYMERASE IOTA"/>
    <property type="match status" value="1"/>
</dbReference>
<comment type="caution">
    <text evidence="2">The sequence shown here is derived from an EMBL/GenBank/DDBJ whole genome shotgun (WGS) entry which is preliminary data.</text>
</comment>
<dbReference type="InterPro" id="IPR043502">
    <property type="entry name" value="DNA/RNA_pol_sf"/>
</dbReference>
<dbReference type="Pfam" id="PF00817">
    <property type="entry name" value="IMS"/>
    <property type="match status" value="1"/>
</dbReference>
<dbReference type="OrthoDB" id="447129at2759"/>
<evidence type="ECO:0000313" key="3">
    <source>
        <dbReference type="Proteomes" id="UP000019478"/>
    </source>
</evidence>
<accession>W9Z4P6</accession>
<dbReference type="Gene3D" id="3.30.70.270">
    <property type="match status" value="1"/>
</dbReference>